<evidence type="ECO:0000256" key="9">
    <source>
        <dbReference type="ARBA" id="ARBA00023136"/>
    </source>
</evidence>
<feature type="binding site" evidence="11">
    <location>
        <position position="209"/>
    </location>
    <ligand>
        <name>FMN</name>
        <dbReference type="ChEBI" id="CHEBI:58210"/>
    </ligand>
</feature>
<feature type="binding site" evidence="11">
    <location>
        <position position="237"/>
    </location>
    <ligand>
        <name>FMN</name>
        <dbReference type="ChEBI" id="CHEBI:58210"/>
    </ligand>
</feature>
<evidence type="ECO:0000256" key="7">
    <source>
        <dbReference type="ARBA" id="ARBA00022975"/>
    </source>
</evidence>
<evidence type="ECO:0000256" key="11">
    <source>
        <dbReference type="HAMAP-Rule" id="MF_00225"/>
    </source>
</evidence>
<dbReference type="InterPro" id="IPR012135">
    <property type="entry name" value="Dihydroorotate_DH_1_2"/>
</dbReference>
<organism evidence="13 14">
    <name type="scientific">OM182 bacterium MED-G24</name>
    <dbReference type="NCBI Taxonomy" id="1986255"/>
    <lineage>
        <taxon>Bacteria</taxon>
        <taxon>Pseudomonadati</taxon>
        <taxon>Pseudomonadota</taxon>
        <taxon>Gammaproteobacteria</taxon>
        <taxon>OMG group</taxon>
        <taxon>OM182 clade</taxon>
    </lineage>
</organism>
<feature type="binding site" evidence="11">
    <location>
        <position position="134"/>
    </location>
    <ligand>
        <name>FMN</name>
        <dbReference type="ChEBI" id="CHEBI:58210"/>
    </ligand>
</feature>
<evidence type="ECO:0000256" key="6">
    <source>
        <dbReference type="ARBA" id="ARBA00022643"/>
    </source>
</evidence>
<reference evidence="13 14" key="1">
    <citation type="submission" date="2017-08" db="EMBL/GenBank/DDBJ databases">
        <title>Fine stratification of microbial communities through a metagenomic profile of the photic zone.</title>
        <authorList>
            <person name="Haro-Moreno J.M."/>
            <person name="Lopez-Perez M."/>
            <person name="De La Torre J."/>
            <person name="Picazo A."/>
            <person name="Camacho A."/>
            <person name="Rodriguez-Valera F."/>
        </authorList>
    </citation>
    <scope>NUCLEOTIDE SEQUENCE [LARGE SCALE GENOMIC DNA]</scope>
    <source>
        <strain evidence="13">MED-G24</strain>
    </source>
</reference>
<dbReference type="AlphaFoldDB" id="A0A2A5WK83"/>
<dbReference type="PROSITE" id="PS00911">
    <property type="entry name" value="DHODEHASE_1"/>
    <property type="match status" value="1"/>
</dbReference>
<comment type="function">
    <text evidence="1 11">Catalyzes the conversion of dihydroorotate to orotate with quinone as electron acceptor.</text>
</comment>
<dbReference type="EC" id="1.3.5.2" evidence="11"/>
<dbReference type="CDD" id="cd04738">
    <property type="entry name" value="DHOD_2_like"/>
    <property type="match status" value="1"/>
</dbReference>
<comment type="pathway">
    <text evidence="3 11">Pyrimidine metabolism; UMP biosynthesis via de novo pathway; orotate from (S)-dihydroorotate (quinone route): step 1/1.</text>
</comment>
<feature type="binding site" evidence="11">
    <location>
        <begin position="57"/>
        <end position="61"/>
    </location>
    <ligand>
        <name>FMN</name>
        <dbReference type="ChEBI" id="CHEBI:58210"/>
    </ligand>
</feature>
<evidence type="ECO:0000313" key="14">
    <source>
        <dbReference type="Proteomes" id="UP000219327"/>
    </source>
</evidence>
<feature type="binding site" evidence="11">
    <location>
        <position position="61"/>
    </location>
    <ligand>
        <name>substrate</name>
    </ligand>
</feature>
<feature type="binding site" evidence="11">
    <location>
        <position position="167"/>
    </location>
    <ligand>
        <name>FMN</name>
        <dbReference type="ChEBI" id="CHEBI:58210"/>
    </ligand>
</feature>
<evidence type="ECO:0000256" key="10">
    <source>
        <dbReference type="ARBA" id="ARBA00048639"/>
    </source>
</evidence>
<dbReference type="InterPro" id="IPR050074">
    <property type="entry name" value="DHO_dehydrogenase"/>
</dbReference>
<dbReference type="GO" id="GO:0005886">
    <property type="term" value="C:plasma membrane"/>
    <property type="evidence" value="ECO:0007669"/>
    <property type="project" value="UniProtKB-SubCell"/>
</dbReference>
<feature type="binding site" evidence="11">
    <location>
        <position position="259"/>
    </location>
    <ligand>
        <name>FMN</name>
        <dbReference type="ChEBI" id="CHEBI:58210"/>
    </ligand>
</feature>
<feature type="binding site" evidence="11">
    <location>
        <position position="167"/>
    </location>
    <ligand>
        <name>substrate</name>
    </ligand>
</feature>
<dbReference type="Pfam" id="PF01180">
    <property type="entry name" value="DHO_dh"/>
    <property type="match status" value="1"/>
</dbReference>
<comment type="caution">
    <text evidence="13">The sequence shown here is derived from an EMBL/GenBank/DDBJ whole genome shotgun (WGS) entry which is preliminary data.</text>
</comment>
<dbReference type="NCBIfam" id="NF003645">
    <property type="entry name" value="PRK05286.1-2"/>
    <property type="match status" value="1"/>
</dbReference>
<keyword evidence="8 11" id="KW-0560">Oxidoreductase</keyword>
<dbReference type="GO" id="GO:0005737">
    <property type="term" value="C:cytoplasm"/>
    <property type="evidence" value="ECO:0007669"/>
    <property type="project" value="InterPro"/>
</dbReference>
<feature type="active site" description="Nucleophile" evidence="11">
    <location>
        <position position="170"/>
    </location>
</feature>
<name>A0A2A5WK83_9GAMM</name>
<gene>
    <name evidence="11" type="primary">pyrD</name>
    <name evidence="13" type="ORF">CNE99_09440</name>
</gene>
<proteinExistence type="inferred from homology"/>
<accession>A0A2A5WK83</accession>
<keyword evidence="5 11" id="KW-0285">Flavoprotein</keyword>
<dbReference type="UniPathway" id="UPA00070">
    <property type="reaction ID" value="UER00946"/>
</dbReference>
<keyword evidence="9 11" id="KW-0472">Membrane</keyword>
<feature type="binding site" evidence="11">
    <location>
        <begin position="309"/>
        <end position="310"/>
    </location>
    <ligand>
        <name>FMN</name>
        <dbReference type="ChEBI" id="CHEBI:58210"/>
    </ligand>
</feature>
<comment type="similarity">
    <text evidence="4 11">Belongs to the dihydroorotate dehydrogenase family. Type 2 subfamily.</text>
</comment>
<evidence type="ECO:0000256" key="5">
    <source>
        <dbReference type="ARBA" id="ARBA00022630"/>
    </source>
</evidence>
<comment type="cofactor">
    <cofactor evidence="11">
        <name>FMN</name>
        <dbReference type="ChEBI" id="CHEBI:58210"/>
    </cofactor>
    <text evidence="11">Binds 1 FMN per subunit.</text>
</comment>
<dbReference type="GO" id="GO:0106430">
    <property type="term" value="F:dihydroorotate dehydrogenase (quinone) activity"/>
    <property type="evidence" value="ECO:0007669"/>
    <property type="project" value="UniProtKB-EC"/>
</dbReference>
<evidence type="ECO:0000256" key="1">
    <source>
        <dbReference type="ARBA" id="ARBA00003125"/>
    </source>
</evidence>
<dbReference type="PANTHER" id="PTHR48109">
    <property type="entry name" value="DIHYDROOROTATE DEHYDROGENASE (QUINONE), MITOCHONDRIAL-RELATED"/>
    <property type="match status" value="1"/>
</dbReference>
<dbReference type="NCBIfam" id="NF003652">
    <property type="entry name" value="PRK05286.2-5"/>
    <property type="match status" value="1"/>
</dbReference>
<dbReference type="Gene3D" id="3.20.20.70">
    <property type="entry name" value="Aldolase class I"/>
    <property type="match status" value="1"/>
</dbReference>
<dbReference type="InterPro" id="IPR013785">
    <property type="entry name" value="Aldolase_TIM"/>
</dbReference>
<dbReference type="NCBIfam" id="NF003646">
    <property type="entry name" value="PRK05286.1-4"/>
    <property type="match status" value="1"/>
</dbReference>
<evidence type="ECO:0000256" key="8">
    <source>
        <dbReference type="ARBA" id="ARBA00023002"/>
    </source>
</evidence>
<feature type="binding site" evidence="11">
    <location>
        <position position="172"/>
    </location>
    <ligand>
        <name>substrate</name>
    </ligand>
</feature>
<keyword evidence="6 11" id="KW-0288">FMN</keyword>
<evidence type="ECO:0000259" key="12">
    <source>
        <dbReference type="Pfam" id="PF01180"/>
    </source>
</evidence>
<feature type="binding site" evidence="11">
    <location>
        <begin position="238"/>
        <end position="239"/>
    </location>
    <ligand>
        <name>substrate</name>
    </ligand>
</feature>
<sequence>MRKLLFLLPPELAHDVTLRSLNGLDRLGLASMFGPGNTDHPVEVMGLRFPNPVGLAAGLDKDGICVDGLGALGFGFLEIGTVTPRPQAGNPKPRLFRLPEHEALINRMGFNNVGVDALVRRLERVRFDGLLGINIGKNRDTPVDAALGDYRYCMERVYDHASYITVNISSPNTPGLRDLQHHDELNRLLEGLKAVHERLGGRRVPLVVKIAPDMSDSEAVDVTQQLIAFEIDGVIVSNTTVSREGVSGRHGEEAGGLSGAPLKLQANQVLEVVAAESAGRIAVIGAGGITRGQHAAEKVALGANLVQLYTGFIYRGPGLIADAIGALEDRGRE</sequence>
<dbReference type="HAMAP" id="MF_00225">
    <property type="entry name" value="DHO_dh_type2"/>
    <property type="match status" value="1"/>
</dbReference>
<keyword evidence="7 11" id="KW-0665">Pyrimidine biosynthesis</keyword>
<keyword evidence="11" id="KW-1003">Cell membrane</keyword>
<dbReference type="NCBIfam" id="TIGR01036">
    <property type="entry name" value="pyrD_sub2"/>
    <property type="match status" value="1"/>
</dbReference>
<evidence type="ECO:0000256" key="3">
    <source>
        <dbReference type="ARBA" id="ARBA00005161"/>
    </source>
</evidence>
<dbReference type="InterPro" id="IPR005719">
    <property type="entry name" value="Dihydroorotate_DH_2"/>
</dbReference>
<comment type="catalytic activity">
    <reaction evidence="10 11">
        <text>(S)-dihydroorotate + a quinone = orotate + a quinol</text>
        <dbReference type="Rhea" id="RHEA:30187"/>
        <dbReference type="ChEBI" id="CHEBI:24646"/>
        <dbReference type="ChEBI" id="CHEBI:30839"/>
        <dbReference type="ChEBI" id="CHEBI:30864"/>
        <dbReference type="ChEBI" id="CHEBI:132124"/>
        <dbReference type="EC" id="1.3.5.2"/>
    </reaction>
</comment>
<evidence type="ECO:0000313" key="13">
    <source>
        <dbReference type="EMBL" id="PDH36654.1"/>
    </source>
</evidence>
<comment type="subcellular location">
    <subcellularLocation>
        <location evidence="11">Cell membrane</location>
        <topology evidence="11">Peripheral membrane protein</topology>
    </subcellularLocation>
    <subcellularLocation>
        <location evidence="2">Membrane</location>
    </subcellularLocation>
</comment>
<evidence type="ECO:0000256" key="4">
    <source>
        <dbReference type="ARBA" id="ARBA00005359"/>
    </source>
</evidence>
<comment type="subunit">
    <text evidence="11">Monomer.</text>
</comment>
<dbReference type="SUPFAM" id="SSF51395">
    <property type="entry name" value="FMN-linked oxidoreductases"/>
    <property type="match status" value="1"/>
</dbReference>
<dbReference type="GO" id="GO:0006207">
    <property type="term" value="P:'de novo' pyrimidine nucleobase biosynthetic process"/>
    <property type="evidence" value="ECO:0007669"/>
    <property type="project" value="UniProtKB-UniRule"/>
</dbReference>
<dbReference type="GO" id="GO:0044205">
    <property type="term" value="P:'de novo' UMP biosynthetic process"/>
    <property type="evidence" value="ECO:0007669"/>
    <property type="project" value="UniProtKB-UniRule"/>
</dbReference>
<dbReference type="EMBL" id="NTKD01000064">
    <property type="protein sequence ID" value="PDH36654.1"/>
    <property type="molecule type" value="Genomic_DNA"/>
</dbReference>
<dbReference type="InterPro" id="IPR001295">
    <property type="entry name" value="Dihydroorotate_DH_CS"/>
</dbReference>
<protein>
    <recommendedName>
        <fullName evidence="11">Dihydroorotate dehydrogenase (quinone)</fullName>
        <ecNumber evidence="11">1.3.5.2</ecNumber>
    </recommendedName>
    <alternativeName>
        <fullName evidence="11">DHOdehase</fullName>
        <shortName evidence="11">DHOD</shortName>
        <shortName evidence="11">DHODase</shortName>
    </alternativeName>
    <alternativeName>
        <fullName evidence="11">Dihydroorotate oxidase</fullName>
    </alternativeName>
</protein>
<feature type="domain" description="Dihydroorotate dehydrogenase catalytic" evidence="12">
    <location>
        <begin position="42"/>
        <end position="325"/>
    </location>
</feature>
<dbReference type="PIRSF" id="PIRSF000164">
    <property type="entry name" value="DHO_oxidase"/>
    <property type="match status" value="1"/>
</dbReference>
<feature type="binding site" evidence="11">
    <location>
        <position position="81"/>
    </location>
    <ligand>
        <name>FMN</name>
        <dbReference type="ChEBI" id="CHEBI:58210"/>
    </ligand>
</feature>
<feature type="binding site" evidence="11">
    <location>
        <begin position="106"/>
        <end position="110"/>
    </location>
    <ligand>
        <name>substrate</name>
    </ligand>
</feature>
<evidence type="ECO:0000256" key="2">
    <source>
        <dbReference type="ARBA" id="ARBA00004370"/>
    </source>
</evidence>
<dbReference type="PANTHER" id="PTHR48109:SF4">
    <property type="entry name" value="DIHYDROOROTATE DEHYDROGENASE (QUINONE), MITOCHONDRIAL"/>
    <property type="match status" value="1"/>
</dbReference>
<dbReference type="Proteomes" id="UP000219327">
    <property type="component" value="Unassembled WGS sequence"/>
</dbReference>
<feature type="binding site" evidence="11">
    <location>
        <position position="288"/>
    </location>
    <ligand>
        <name>FMN</name>
        <dbReference type="ChEBI" id="CHEBI:58210"/>
    </ligand>
</feature>
<dbReference type="InterPro" id="IPR005720">
    <property type="entry name" value="Dihydroorotate_DH_cat"/>
</dbReference>